<name>A0AA37TL32_9GAMM</name>
<accession>A0AA37TL32</accession>
<keyword evidence="1" id="KW-1133">Transmembrane helix</keyword>
<keyword evidence="3" id="KW-1185">Reference proteome</keyword>
<keyword evidence="1" id="KW-0812">Transmembrane</keyword>
<evidence type="ECO:0000256" key="1">
    <source>
        <dbReference type="SAM" id="Phobius"/>
    </source>
</evidence>
<gene>
    <name evidence="2" type="ORF">GCM10007894_12110</name>
</gene>
<evidence type="ECO:0008006" key="4">
    <source>
        <dbReference type="Google" id="ProtNLM"/>
    </source>
</evidence>
<feature type="transmembrane region" description="Helical" evidence="1">
    <location>
        <begin position="100"/>
        <end position="121"/>
    </location>
</feature>
<dbReference type="InterPro" id="IPR009045">
    <property type="entry name" value="Zn_M74/Hedgehog-like"/>
</dbReference>
<dbReference type="Proteomes" id="UP001157439">
    <property type="component" value="Unassembled WGS sequence"/>
</dbReference>
<evidence type="ECO:0000313" key="2">
    <source>
        <dbReference type="EMBL" id="GLS83234.1"/>
    </source>
</evidence>
<dbReference type="AlphaFoldDB" id="A0AA37TL32"/>
<comment type="caution">
    <text evidence="2">The sequence shown here is derived from an EMBL/GenBank/DDBJ whole genome shotgun (WGS) entry which is preliminary data.</text>
</comment>
<keyword evidence="1" id="KW-0472">Membrane</keyword>
<dbReference type="RefSeq" id="WP_095499882.1">
    <property type="nucleotide sequence ID" value="NZ_BSPO01000002.1"/>
</dbReference>
<organism evidence="2 3">
    <name type="scientific">Paraferrimonas haliotis</name>
    <dbReference type="NCBI Taxonomy" id="2013866"/>
    <lineage>
        <taxon>Bacteria</taxon>
        <taxon>Pseudomonadati</taxon>
        <taxon>Pseudomonadota</taxon>
        <taxon>Gammaproteobacteria</taxon>
        <taxon>Alteromonadales</taxon>
        <taxon>Ferrimonadaceae</taxon>
        <taxon>Paraferrimonas</taxon>
    </lineage>
</organism>
<dbReference type="SUPFAM" id="SSF55166">
    <property type="entry name" value="Hedgehog/DD-peptidase"/>
    <property type="match status" value="1"/>
</dbReference>
<dbReference type="EMBL" id="BSPO01000002">
    <property type="protein sequence ID" value="GLS83234.1"/>
    <property type="molecule type" value="Genomic_DNA"/>
</dbReference>
<proteinExistence type="predicted"/>
<evidence type="ECO:0000313" key="3">
    <source>
        <dbReference type="Proteomes" id="UP001157439"/>
    </source>
</evidence>
<protein>
    <recommendedName>
        <fullName evidence="4">Peptidase M15A C-terminal domain-containing protein</fullName>
    </recommendedName>
</protein>
<sequence length="133" mass="15170">MSAEILVVETTRELYTKHFSIHELRCGCNNCKKKKPHKIKRSALLALEKARIESGVVMPLSSAYRCTEHPEEARKQNPGQHNAGVAFDIRIRHSKERSKALFYLMNNGFWAVGSAMNFFHVDLRGSFAGWSYS</sequence>
<reference evidence="2 3" key="1">
    <citation type="journal article" date="2014" name="Int. J. Syst. Evol. Microbiol.">
        <title>Complete genome sequence of Corynebacterium casei LMG S-19264T (=DSM 44701T), isolated from a smear-ripened cheese.</title>
        <authorList>
            <consortium name="US DOE Joint Genome Institute (JGI-PGF)"/>
            <person name="Walter F."/>
            <person name="Albersmeier A."/>
            <person name="Kalinowski J."/>
            <person name="Ruckert C."/>
        </authorList>
    </citation>
    <scope>NUCLEOTIDE SEQUENCE [LARGE SCALE GENOMIC DNA]</scope>
    <source>
        <strain evidence="2 3">NBRC 112785</strain>
    </source>
</reference>
<dbReference type="Gene3D" id="3.30.1380.10">
    <property type="match status" value="1"/>
</dbReference>